<dbReference type="EMBL" id="ML986607">
    <property type="protein sequence ID" value="KAF2265404.1"/>
    <property type="molecule type" value="Genomic_DNA"/>
</dbReference>
<keyword evidence="9" id="KW-1185">Reference proteome</keyword>
<reference evidence="9" key="1">
    <citation type="journal article" date="2020" name="Stud. Mycol.">
        <title>101 Dothideomycetes genomes: A test case for predicting lifestyles and emergence of pathogens.</title>
        <authorList>
            <person name="Haridas S."/>
            <person name="Albert R."/>
            <person name="Binder M."/>
            <person name="Bloem J."/>
            <person name="LaButti K."/>
            <person name="Salamov A."/>
            <person name="Andreopoulos B."/>
            <person name="Baker S."/>
            <person name="Barry K."/>
            <person name="Bills G."/>
            <person name="Bluhm B."/>
            <person name="Cannon C."/>
            <person name="Castanera R."/>
            <person name="Culley D."/>
            <person name="Daum C."/>
            <person name="Ezra D."/>
            <person name="Gonzalez J."/>
            <person name="Henrissat B."/>
            <person name="Kuo A."/>
            <person name="Liang C."/>
            <person name="Lipzen A."/>
            <person name="Lutzoni F."/>
            <person name="Magnuson J."/>
            <person name="Mondo S."/>
            <person name="Nolan M."/>
            <person name="Ohm R."/>
            <person name="Pangilinan J."/>
            <person name="Park H.-J."/>
            <person name="Ramirez L."/>
            <person name="Alfaro M."/>
            <person name="Sun H."/>
            <person name="Tritt A."/>
            <person name="Yoshinaga Y."/>
            <person name="Zwiers L.-H."/>
            <person name="Turgeon B."/>
            <person name="Goodwin S."/>
            <person name="Spatafora J."/>
            <person name="Crous P."/>
            <person name="Grigoriev I."/>
        </authorList>
    </citation>
    <scope>NUCLEOTIDE SEQUENCE [LARGE SCALE GENOMIC DNA]</scope>
    <source>
        <strain evidence="9">CBS 304.66</strain>
    </source>
</reference>
<dbReference type="Pfam" id="PF09496">
    <property type="entry name" value="CENP-O"/>
    <property type="match status" value="1"/>
</dbReference>
<dbReference type="Proteomes" id="UP000800093">
    <property type="component" value="Unassembled WGS sequence"/>
</dbReference>
<evidence type="ECO:0000313" key="8">
    <source>
        <dbReference type="EMBL" id="KAF2265404.1"/>
    </source>
</evidence>
<feature type="compositionally biased region" description="Acidic residues" evidence="7">
    <location>
        <begin position="217"/>
        <end position="236"/>
    </location>
</feature>
<evidence type="ECO:0000256" key="5">
    <source>
        <dbReference type="ARBA" id="ARBA00023242"/>
    </source>
</evidence>
<dbReference type="OrthoDB" id="10050372at2759"/>
<keyword evidence="5" id="KW-0539">Nucleus</keyword>
<name>A0A9P4K9W6_9PLEO</name>
<comment type="subcellular location">
    <subcellularLocation>
        <location evidence="2">Chromosome</location>
        <location evidence="2">Centromere</location>
    </subcellularLocation>
    <subcellularLocation>
        <location evidence="1">Nucleus</location>
    </subcellularLocation>
</comment>
<dbReference type="PANTHER" id="PTHR14582:SF1">
    <property type="entry name" value="CENTROMERE PROTEIN O"/>
    <property type="match status" value="1"/>
</dbReference>
<sequence length="311" mass="35316">MATLEALDNEIAELRAQISSLQSHRANLSHILLSTPQLSQRVDQRPVTNESQRRKATKVVKKITNHNCEQTYRSCAGITAYKVQDPDPYAVDSGNILGIRIDVSIQGKFVDAYHVLFNRPDPSNNNVLQIHKHTIPPCIPLELLRNKFMPVAHKEGFEGVEQDLVRFGKFLRRELVSWHLRSVAVDQLRKEAGLPDAKTREKQEMEKYPVGKVLNEWADEESDRDEEEEDWIEDEERNGRQDPLKITDIDANLPVTQISVTWSNGNTAIMKITKDGRVEKGVVRSRNGARVSELGEKVVGRIEGLIERLTA</sequence>
<evidence type="ECO:0000256" key="3">
    <source>
        <dbReference type="ARBA" id="ARBA00007321"/>
    </source>
</evidence>
<evidence type="ECO:0000313" key="9">
    <source>
        <dbReference type="Proteomes" id="UP000800093"/>
    </source>
</evidence>
<evidence type="ECO:0000256" key="4">
    <source>
        <dbReference type="ARBA" id="ARBA00022454"/>
    </source>
</evidence>
<evidence type="ECO:0000256" key="2">
    <source>
        <dbReference type="ARBA" id="ARBA00004584"/>
    </source>
</evidence>
<protein>
    <recommendedName>
        <fullName evidence="10">Cenp-O kinetochore centromere component</fullName>
    </recommendedName>
</protein>
<comment type="caution">
    <text evidence="8">The sequence shown here is derived from an EMBL/GenBank/DDBJ whole genome shotgun (WGS) entry which is preliminary data.</text>
</comment>
<organism evidence="8 9">
    <name type="scientific">Lojkania enalia</name>
    <dbReference type="NCBI Taxonomy" id="147567"/>
    <lineage>
        <taxon>Eukaryota</taxon>
        <taxon>Fungi</taxon>
        <taxon>Dikarya</taxon>
        <taxon>Ascomycota</taxon>
        <taxon>Pezizomycotina</taxon>
        <taxon>Dothideomycetes</taxon>
        <taxon>Pleosporomycetidae</taxon>
        <taxon>Pleosporales</taxon>
        <taxon>Pleosporales incertae sedis</taxon>
        <taxon>Lojkania</taxon>
    </lineage>
</organism>
<dbReference type="GO" id="GO:0031511">
    <property type="term" value="C:Mis6-Sim4 complex"/>
    <property type="evidence" value="ECO:0007669"/>
    <property type="project" value="TreeGrafter"/>
</dbReference>
<evidence type="ECO:0008006" key="10">
    <source>
        <dbReference type="Google" id="ProtNLM"/>
    </source>
</evidence>
<keyword evidence="6" id="KW-0137">Centromere</keyword>
<evidence type="ECO:0000256" key="6">
    <source>
        <dbReference type="ARBA" id="ARBA00023328"/>
    </source>
</evidence>
<proteinExistence type="inferred from homology"/>
<gene>
    <name evidence="8" type="ORF">CC78DRAFT_532472</name>
</gene>
<dbReference type="AlphaFoldDB" id="A0A9P4K9W6"/>
<dbReference type="InterPro" id="IPR018464">
    <property type="entry name" value="CENP-O"/>
</dbReference>
<evidence type="ECO:0000256" key="7">
    <source>
        <dbReference type="SAM" id="MobiDB-lite"/>
    </source>
</evidence>
<feature type="region of interest" description="Disordered" evidence="7">
    <location>
        <begin position="217"/>
        <end position="239"/>
    </location>
</feature>
<dbReference type="PANTHER" id="PTHR14582">
    <property type="entry name" value="INNER KINETOCHORE SUBUNIT MAL2"/>
    <property type="match status" value="1"/>
</dbReference>
<comment type="similarity">
    <text evidence="3">Belongs to the CENP-O/MCM21 family.</text>
</comment>
<dbReference type="GO" id="GO:0005634">
    <property type="term" value="C:nucleus"/>
    <property type="evidence" value="ECO:0007669"/>
    <property type="project" value="UniProtKB-SubCell"/>
</dbReference>
<keyword evidence="4" id="KW-0158">Chromosome</keyword>
<accession>A0A9P4K9W6</accession>
<evidence type="ECO:0000256" key="1">
    <source>
        <dbReference type="ARBA" id="ARBA00004123"/>
    </source>
</evidence>